<keyword evidence="10" id="KW-1185">Reference proteome</keyword>
<dbReference type="Pfam" id="PF23915">
    <property type="entry name" value="SusG_C"/>
    <property type="match status" value="1"/>
</dbReference>
<gene>
    <name evidence="9" type="ORF">HNQ85_002316</name>
</gene>
<keyword evidence="4 9" id="KW-0378">Hydrolase</keyword>
<dbReference type="FunFam" id="3.20.20.80:FF:000064">
    <property type="entry name" value="Oligo-1,6-glucosidase"/>
    <property type="match status" value="1"/>
</dbReference>
<dbReference type="GO" id="GO:0009313">
    <property type="term" value="P:oligosaccharide catabolic process"/>
    <property type="evidence" value="ECO:0007669"/>
    <property type="project" value="TreeGrafter"/>
</dbReference>
<dbReference type="Pfam" id="PF00128">
    <property type="entry name" value="Alpha-amylase"/>
    <property type="match status" value="1"/>
</dbReference>
<dbReference type="GO" id="GO:0005737">
    <property type="term" value="C:cytoplasm"/>
    <property type="evidence" value="ECO:0007669"/>
    <property type="project" value="UniProtKB-SubCell"/>
</dbReference>
<comment type="catalytic activity">
    <reaction evidence="6">
        <text>Hydrolysis of (1-&gt;6)-alpha-D-glucosidic linkages in some oligosaccharides produced from starch and glycogen by alpha-amylase, and in isomaltose.</text>
        <dbReference type="EC" id="3.2.1.10"/>
    </reaction>
</comment>
<evidence type="ECO:0000256" key="6">
    <source>
        <dbReference type="ARBA" id="ARBA00036217"/>
    </source>
</evidence>
<dbReference type="Proteomes" id="UP000580891">
    <property type="component" value="Unassembled WGS sequence"/>
</dbReference>
<name>A0A7V9Z0V9_9BACL</name>
<evidence type="ECO:0000313" key="10">
    <source>
        <dbReference type="Proteomes" id="UP000580891"/>
    </source>
</evidence>
<dbReference type="CDD" id="cd11333">
    <property type="entry name" value="AmyAc_SI_OligoGlu_DGase"/>
    <property type="match status" value="1"/>
</dbReference>
<dbReference type="InterPro" id="IPR006047">
    <property type="entry name" value="GH13_cat_dom"/>
</dbReference>
<evidence type="ECO:0000256" key="4">
    <source>
        <dbReference type="ARBA" id="ARBA00022801"/>
    </source>
</evidence>
<dbReference type="PANTHER" id="PTHR10357">
    <property type="entry name" value="ALPHA-AMYLASE FAMILY MEMBER"/>
    <property type="match status" value="1"/>
</dbReference>
<dbReference type="RefSeq" id="WP_181537825.1">
    <property type="nucleotide sequence ID" value="NZ_JACDUU010000005.1"/>
</dbReference>
<evidence type="ECO:0000313" key="9">
    <source>
        <dbReference type="EMBL" id="MBA2872026.1"/>
    </source>
</evidence>
<dbReference type="NCBIfam" id="NF008183">
    <property type="entry name" value="PRK10933.1"/>
    <property type="match status" value="1"/>
</dbReference>
<dbReference type="SUPFAM" id="SSF51445">
    <property type="entry name" value="(Trans)glycosidases"/>
    <property type="match status" value="1"/>
</dbReference>
<dbReference type="GO" id="GO:0004556">
    <property type="term" value="F:alpha-amylase activity"/>
    <property type="evidence" value="ECO:0007669"/>
    <property type="project" value="TreeGrafter"/>
</dbReference>
<dbReference type="EC" id="3.2.1.10" evidence="7"/>
<comment type="caution">
    <text evidence="9">The sequence shown here is derived from an EMBL/GenBank/DDBJ whole genome shotgun (WGS) entry which is preliminary data.</text>
</comment>
<accession>A0A7V9Z0V9</accession>
<comment type="similarity">
    <text evidence="2">Belongs to the glycosyl hydrolase 13 family.</text>
</comment>
<keyword evidence="3" id="KW-0963">Cytoplasm</keyword>
<evidence type="ECO:0000256" key="5">
    <source>
        <dbReference type="ARBA" id="ARBA00023295"/>
    </source>
</evidence>
<dbReference type="PANTHER" id="PTHR10357:SF184">
    <property type="entry name" value="OLIGO-1,6-GLUCOSIDASE 1"/>
    <property type="match status" value="1"/>
</dbReference>
<dbReference type="InterPro" id="IPR056300">
    <property type="entry name" value="SusG-like_C"/>
</dbReference>
<evidence type="ECO:0000256" key="2">
    <source>
        <dbReference type="ARBA" id="ARBA00008061"/>
    </source>
</evidence>
<organism evidence="9 10">
    <name type="scientific">[Anoxybacillus] calidus</name>
    <dbReference type="NCBI Taxonomy" id="575178"/>
    <lineage>
        <taxon>Bacteria</taxon>
        <taxon>Bacillati</taxon>
        <taxon>Bacillota</taxon>
        <taxon>Bacilli</taxon>
        <taxon>Bacillales</taxon>
        <taxon>Anoxybacillaceae</taxon>
        <taxon>Paranoxybacillus</taxon>
    </lineage>
</organism>
<evidence type="ECO:0000259" key="8">
    <source>
        <dbReference type="SMART" id="SM00642"/>
    </source>
</evidence>
<dbReference type="FunFam" id="3.90.400.10:FF:000002">
    <property type="entry name" value="Sucrose isomerase"/>
    <property type="match status" value="1"/>
</dbReference>
<evidence type="ECO:0000256" key="1">
    <source>
        <dbReference type="ARBA" id="ARBA00004496"/>
    </source>
</evidence>
<dbReference type="SUPFAM" id="SSF51011">
    <property type="entry name" value="Glycosyl hydrolase domain"/>
    <property type="match status" value="1"/>
</dbReference>
<feature type="domain" description="Glycosyl hydrolase family 13 catalytic" evidence="8">
    <location>
        <begin position="18"/>
        <end position="429"/>
    </location>
</feature>
<dbReference type="GO" id="GO:0004574">
    <property type="term" value="F:oligo-1,6-glucosidase activity"/>
    <property type="evidence" value="ECO:0007669"/>
    <property type="project" value="UniProtKB-EC"/>
</dbReference>
<keyword evidence="5 9" id="KW-0326">Glycosidase</keyword>
<protein>
    <recommendedName>
        <fullName evidence="7">oligo-1,6-glucosidase</fullName>
        <ecNumber evidence="7">3.2.1.10</ecNumber>
    </recommendedName>
</protein>
<dbReference type="Gene3D" id="3.90.400.10">
    <property type="entry name" value="Oligo-1,6-glucosidase, Domain 2"/>
    <property type="match status" value="1"/>
</dbReference>
<dbReference type="AlphaFoldDB" id="A0A7V9Z0V9"/>
<dbReference type="Gene3D" id="3.20.20.80">
    <property type="entry name" value="Glycosidases"/>
    <property type="match status" value="1"/>
</dbReference>
<dbReference type="FunFam" id="3.20.20.80:FF:000014">
    <property type="entry name" value="Alpha,alpha-phosphotrehalase"/>
    <property type="match status" value="1"/>
</dbReference>
<evidence type="ECO:0000256" key="7">
    <source>
        <dbReference type="ARBA" id="ARBA00038939"/>
    </source>
</evidence>
<dbReference type="SMART" id="SM00642">
    <property type="entry name" value="Aamy"/>
    <property type="match status" value="1"/>
</dbReference>
<reference evidence="9 10" key="1">
    <citation type="submission" date="2020-07" db="EMBL/GenBank/DDBJ databases">
        <title>Genomic Encyclopedia of Type Strains, Phase IV (KMG-IV): sequencing the most valuable type-strain genomes for metagenomic binning, comparative biology and taxonomic classification.</title>
        <authorList>
            <person name="Goeker M."/>
        </authorList>
    </citation>
    <scope>NUCLEOTIDE SEQUENCE [LARGE SCALE GENOMIC DNA]</scope>
    <source>
        <strain evidence="9 10">DSM 25220</strain>
    </source>
</reference>
<sequence>MKSISKNKKWWKEAVVYQIYPRSFKDSNGDGIGDLRGIIEKLDYLKELGVDVVWLSPVYKSPNDDNGYDISDYQAIMDEFGTLADWDELLTEMHERGMKLVMDLVVNHTSDEHPWFIESRKSKDNPYRDYYIWRPGKDGKEPNNWQSFFSGSAWQYDETTGEYYLHLFSKKQPDLNWENPNVRKEVFEMMTWWLDRGIDGFRMDVINLLSKVEGLPDAPVTNPNDRYQWGGQYFVNGPKLMDYLREMKEKVLSKYDILTVGETPFVNTDDAIRFTNEQDGVMSMLFHFEHMDVDTKPESPLGKWDIQPWKLTDLKKIMSKWQTELHGKGWNSLYLENHDQPRSVSRFGDDQRYRLESAKMLATWLHMMQGTPYIYQGQEIGMTNVAFPTIEQYRDVEIHNLWKDLVVEKGYDPEKILKAIHYRGRDNARTPMQWDATEHAGFTTGTPWIEVNPNYREINVEQALKDEHSIFHYYKKLIRLRKEHDIIIYGSYELILEDDEQIYAYIRKLENEQLLVITNFSAETPTFALPNHITFAEKQLLISNYPVDENEEIKTILLKPYEARVYKLK</sequence>
<dbReference type="InterPro" id="IPR013780">
    <property type="entry name" value="Glyco_hydro_b"/>
</dbReference>
<dbReference type="EMBL" id="JACDUU010000005">
    <property type="protein sequence ID" value="MBA2872026.1"/>
    <property type="molecule type" value="Genomic_DNA"/>
</dbReference>
<proteinExistence type="inferred from homology"/>
<dbReference type="FunFam" id="2.60.40.1180:FF:000007">
    <property type="entry name" value="Sucrose isomerase"/>
    <property type="match status" value="1"/>
</dbReference>
<evidence type="ECO:0000256" key="3">
    <source>
        <dbReference type="ARBA" id="ARBA00022490"/>
    </source>
</evidence>
<comment type="subcellular location">
    <subcellularLocation>
        <location evidence="1">Cytoplasm</location>
    </subcellularLocation>
</comment>
<dbReference type="InterPro" id="IPR017853">
    <property type="entry name" value="GH"/>
</dbReference>
<dbReference type="InterPro" id="IPR045857">
    <property type="entry name" value="O16G_dom_2"/>
</dbReference>
<dbReference type="Gene3D" id="2.60.40.1180">
    <property type="entry name" value="Golgi alpha-mannosidase II"/>
    <property type="match status" value="1"/>
</dbReference>